<evidence type="ECO:0000256" key="2">
    <source>
        <dbReference type="ARBA" id="ARBA00023002"/>
    </source>
</evidence>
<feature type="domain" description="TauD/TfdA-like" evidence="4">
    <location>
        <begin position="36"/>
        <end position="327"/>
    </location>
</feature>
<dbReference type="InterPro" id="IPR050411">
    <property type="entry name" value="AlphaKG_dependent_hydroxylases"/>
</dbReference>
<accession>A0A074LQG9</accession>
<keyword evidence="5" id="KW-0223">Dioxygenase</keyword>
<organism evidence="5 6">
    <name type="scientific">Tumebacillus flagellatus</name>
    <dbReference type="NCBI Taxonomy" id="1157490"/>
    <lineage>
        <taxon>Bacteria</taxon>
        <taxon>Bacillati</taxon>
        <taxon>Bacillota</taxon>
        <taxon>Bacilli</taxon>
        <taxon>Bacillales</taxon>
        <taxon>Alicyclobacillaceae</taxon>
        <taxon>Tumebacillus</taxon>
    </lineage>
</organism>
<dbReference type="Gene3D" id="3.60.130.10">
    <property type="entry name" value="Clavaminate synthase-like"/>
    <property type="match status" value="1"/>
</dbReference>
<reference evidence="5 6" key="1">
    <citation type="journal article" date="2013" name="Int. J. Syst. Evol. Microbiol.">
        <title>Tumebacillus flagellatus sp. nov., an alpha-amylase/pullulanase-producing bacterium isolated from cassava wastewater.</title>
        <authorList>
            <person name="Wang Q."/>
            <person name="Xie N."/>
            <person name="Qin Y."/>
            <person name="Shen N."/>
            <person name="Zhu J."/>
            <person name="Mi H."/>
            <person name="Huang R."/>
        </authorList>
    </citation>
    <scope>NUCLEOTIDE SEQUENCE [LARGE SCALE GENOMIC DNA]</scope>
    <source>
        <strain evidence="5 6">GST4</strain>
    </source>
</reference>
<evidence type="ECO:0000256" key="1">
    <source>
        <dbReference type="ARBA" id="ARBA00001954"/>
    </source>
</evidence>
<dbReference type="Proteomes" id="UP000027931">
    <property type="component" value="Unassembled WGS sequence"/>
</dbReference>
<dbReference type="InterPro" id="IPR042098">
    <property type="entry name" value="TauD-like_sf"/>
</dbReference>
<dbReference type="EMBL" id="JMIR01000019">
    <property type="protein sequence ID" value="KEO82735.1"/>
    <property type="molecule type" value="Genomic_DNA"/>
</dbReference>
<dbReference type="eggNOG" id="COG2175">
    <property type="taxonomic scope" value="Bacteria"/>
</dbReference>
<keyword evidence="6" id="KW-1185">Reference proteome</keyword>
<name>A0A074LQG9_9BACL</name>
<gene>
    <name evidence="5" type="ORF">EL26_14310</name>
</gene>
<comment type="caution">
    <text evidence="5">The sequence shown here is derived from an EMBL/GenBank/DDBJ whole genome shotgun (WGS) entry which is preliminary data.</text>
</comment>
<dbReference type="STRING" id="1157490.EL26_14310"/>
<protein>
    <submittedName>
        <fullName evidence="5">Taurine catabolism dioxygenase TauD</fullName>
    </submittedName>
</protein>
<dbReference type="AlphaFoldDB" id="A0A074LQG9"/>
<dbReference type="GO" id="GO:0017000">
    <property type="term" value="P:antibiotic biosynthetic process"/>
    <property type="evidence" value="ECO:0007669"/>
    <property type="project" value="UniProtKB-KW"/>
</dbReference>
<sequence length="338" mass="38492">MNLQSMGVGKMDVQKDQIKLSALQPGQTLPLVVEPSEAGLDLLNWAKQNRAWLEQKLLEHGGILFRNWNVTEIGKFEQFTEVLCPNLEGYTERSTPRSEVQGKVYTSTSYPADQFIPMHNEMSYAAAWPKKIFFYSVLVAETGGETPIADSREVLKKLDPELVERIATRKIRYVRNHMEGLDLPWQEVFQTNDKAEVEAYCRANGMTWDWKPDGSLRTTAVRDALAKHPVTRETVWFNQLHLFHVSNLPEEVQEAMVFALGVENLPRNTYYGDGTPFEPETLAAIRQAFDEVTISFPWETGDILMLDNYLVAHGRAPFTGKRQVVVTMGDVTSDRHLE</sequence>
<evidence type="ECO:0000256" key="3">
    <source>
        <dbReference type="ARBA" id="ARBA00023194"/>
    </source>
</evidence>
<keyword evidence="2" id="KW-0560">Oxidoreductase</keyword>
<dbReference type="PANTHER" id="PTHR10696:SF56">
    <property type="entry name" value="TAUD_TFDA-LIKE DOMAIN-CONTAINING PROTEIN"/>
    <property type="match status" value="1"/>
</dbReference>
<proteinExistence type="predicted"/>
<dbReference type="GO" id="GO:0051213">
    <property type="term" value="F:dioxygenase activity"/>
    <property type="evidence" value="ECO:0007669"/>
    <property type="project" value="UniProtKB-KW"/>
</dbReference>
<dbReference type="PANTHER" id="PTHR10696">
    <property type="entry name" value="GAMMA-BUTYROBETAINE HYDROXYLASE-RELATED"/>
    <property type="match status" value="1"/>
</dbReference>
<evidence type="ECO:0000259" key="4">
    <source>
        <dbReference type="Pfam" id="PF02668"/>
    </source>
</evidence>
<comment type="cofactor">
    <cofactor evidence="1">
        <name>Fe(2+)</name>
        <dbReference type="ChEBI" id="CHEBI:29033"/>
    </cofactor>
</comment>
<evidence type="ECO:0000313" key="5">
    <source>
        <dbReference type="EMBL" id="KEO82735.1"/>
    </source>
</evidence>
<dbReference type="SUPFAM" id="SSF51197">
    <property type="entry name" value="Clavaminate synthase-like"/>
    <property type="match status" value="1"/>
</dbReference>
<keyword evidence="3" id="KW-0045">Antibiotic biosynthesis</keyword>
<dbReference type="Pfam" id="PF02668">
    <property type="entry name" value="TauD"/>
    <property type="match status" value="1"/>
</dbReference>
<evidence type="ECO:0000313" key="6">
    <source>
        <dbReference type="Proteomes" id="UP000027931"/>
    </source>
</evidence>
<dbReference type="InterPro" id="IPR003819">
    <property type="entry name" value="TauD/TfdA-like"/>
</dbReference>